<dbReference type="InterPro" id="IPR052974">
    <property type="entry name" value="GH79_Enzymes"/>
</dbReference>
<sequence length="535" mass="57372">MQFSPLFASPYGPISEAQAPQTASNSLSIPSQAPSGAAVVAKDLISLSIEFRHLPKFTGNISHPNYFSRNLLQNLKDATGSFPLVRVGGSSQDDAFYNSTQKEAEVDLPTPPDAQYPPASCGASFFDSYTLWPDVQFTAGINLASNDSESLEKFTELSCKALGSRLVMWEVGNEPDFYENFKRRKPGTWNIDDYVETWQGHSAAVQEQAAKTCPSLADTGFYGPSIGTVSSSPDSFTDVAAFAKGINKNSKTQIKQISTHSYMGIADSNTSPSILQRNLMNHTAVMHHIGNYVSLRSALSKYGDLPFTIGEGNSLAGGGAGGISDTFGAALWVVDYALYIASVGIKRVHFHQSDSAPYNAWIPGHGSELPVKTCAPYYGKLLAARLIGIEDGIQVINPDIPGTDGLESMYVAYDSSGPKRIAILNMKQWNSVDTGTRPTRKYTVELPADGNWNVSAHWLQAKGAELKDGITFGGDSYDFDADHGKPAVAKDDVKAADTGVTIDGNKLTVELDDSEGVLLDLTDGGGYIAKTPSTT</sequence>
<dbReference type="SUPFAM" id="SSF51445">
    <property type="entry name" value="(Trans)glycosidases"/>
    <property type="match status" value="1"/>
</dbReference>
<accession>A0A9P4I7E4</accession>
<dbReference type="PANTHER" id="PTHR36183:SF2">
    <property type="entry name" value="BETA-GLUCURONIDASE C-TERMINAL DOMAIN-CONTAINING PROTEIN"/>
    <property type="match status" value="1"/>
</dbReference>
<dbReference type="OrthoDB" id="2831684at2759"/>
<feature type="domain" description="Beta-glucuronidase C-terminal" evidence="1">
    <location>
        <begin position="410"/>
        <end position="518"/>
    </location>
</feature>
<comment type="caution">
    <text evidence="2">The sequence shown here is derived from an EMBL/GenBank/DDBJ whole genome shotgun (WGS) entry which is preliminary data.</text>
</comment>
<proteinExistence type="predicted"/>
<name>A0A9P4I7E4_9PEZI</name>
<evidence type="ECO:0000313" key="2">
    <source>
        <dbReference type="EMBL" id="KAF2093121.1"/>
    </source>
</evidence>
<gene>
    <name evidence="2" type="ORF">NA57DRAFT_48911</name>
</gene>
<keyword evidence="3" id="KW-1185">Reference proteome</keyword>
<dbReference type="Gene3D" id="3.20.20.80">
    <property type="entry name" value="Glycosidases"/>
    <property type="match status" value="1"/>
</dbReference>
<dbReference type="InterPro" id="IPR031728">
    <property type="entry name" value="GlcAase_C"/>
</dbReference>
<organism evidence="2 3">
    <name type="scientific">Rhizodiscina lignyota</name>
    <dbReference type="NCBI Taxonomy" id="1504668"/>
    <lineage>
        <taxon>Eukaryota</taxon>
        <taxon>Fungi</taxon>
        <taxon>Dikarya</taxon>
        <taxon>Ascomycota</taxon>
        <taxon>Pezizomycotina</taxon>
        <taxon>Dothideomycetes</taxon>
        <taxon>Pleosporomycetidae</taxon>
        <taxon>Aulographales</taxon>
        <taxon>Rhizodiscinaceae</taxon>
        <taxon>Rhizodiscina</taxon>
    </lineage>
</organism>
<dbReference type="Proteomes" id="UP000799772">
    <property type="component" value="Unassembled WGS sequence"/>
</dbReference>
<dbReference type="EMBL" id="ML978139">
    <property type="protein sequence ID" value="KAF2093121.1"/>
    <property type="molecule type" value="Genomic_DNA"/>
</dbReference>
<dbReference type="Pfam" id="PF16862">
    <property type="entry name" value="Glyco_hydro_79C"/>
    <property type="match status" value="1"/>
</dbReference>
<evidence type="ECO:0000313" key="3">
    <source>
        <dbReference type="Proteomes" id="UP000799772"/>
    </source>
</evidence>
<dbReference type="InterPro" id="IPR017853">
    <property type="entry name" value="GH"/>
</dbReference>
<dbReference type="PANTHER" id="PTHR36183">
    <property type="entry name" value="BETA-GLUCURONIDASE"/>
    <property type="match status" value="1"/>
</dbReference>
<evidence type="ECO:0000259" key="1">
    <source>
        <dbReference type="Pfam" id="PF16862"/>
    </source>
</evidence>
<reference evidence="2" key="1">
    <citation type="journal article" date="2020" name="Stud. Mycol.">
        <title>101 Dothideomycetes genomes: a test case for predicting lifestyles and emergence of pathogens.</title>
        <authorList>
            <person name="Haridas S."/>
            <person name="Albert R."/>
            <person name="Binder M."/>
            <person name="Bloem J."/>
            <person name="Labutti K."/>
            <person name="Salamov A."/>
            <person name="Andreopoulos B."/>
            <person name="Baker S."/>
            <person name="Barry K."/>
            <person name="Bills G."/>
            <person name="Bluhm B."/>
            <person name="Cannon C."/>
            <person name="Castanera R."/>
            <person name="Culley D."/>
            <person name="Daum C."/>
            <person name="Ezra D."/>
            <person name="Gonzalez J."/>
            <person name="Henrissat B."/>
            <person name="Kuo A."/>
            <person name="Liang C."/>
            <person name="Lipzen A."/>
            <person name="Lutzoni F."/>
            <person name="Magnuson J."/>
            <person name="Mondo S."/>
            <person name="Nolan M."/>
            <person name="Ohm R."/>
            <person name="Pangilinan J."/>
            <person name="Park H.-J."/>
            <person name="Ramirez L."/>
            <person name="Alfaro M."/>
            <person name="Sun H."/>
            <person name="Tritt A."/>
            <person name="Yoshinaga Y."/>
            <person name="Zwiers L.-H."/>
            <person name="Turgeon B."/>
            <person name="Goodwin S."/>
            <person name="Spatafora J."/>
            <person name="Crous P."/>
            <person name="Grigoriev I."/>
        </authorList>
    </citation>
    <scope>NUCLEOTIDE SEQUENCE</scope>
    <source>
        <strain evidence="2">CBS 133067</strain>
    </source>
</reference>
<protein>
    <recommendedName>
        <fullName evidence="1">Beta-glucuronidase C-terminal domain-containing protein</fullName>
    </recommendedName>
</protein>
<dbReference type="AlphaFoldDB" id="A0A9P4I7E4"/>